<dbReference type="Proteomes" id="UP000037179">
    <property type="component" value="Unassembled WGS sequence"/>
</dbReference>
<name>A0A0B8NER6_9NOCA</name>
<dbReference type="AlphaFoldDB" id="A0A0B8NER6"/>
<dbReference type="RefSeq" id="WP_033087948.1">
    <property type="nucleotide sequence ID" value="NZ_AP017900.1"/>
</dbReference>
<feature type="transmembrane region" description="Helical" evidence="1">
    <location>
        <begin position="95"/>
        <end position="114"/>
    </location>
</feature>
<reference evidence="2 5" key="3">
    <citation type="submission" date="2016-10" db="EMBL/GenBank/DDBJ databases">
        <title>Genome sequence of Nocardia seriolae strain EM150506, isolated from Anguila japonica.</title>
        <authorList>
            <person name="Han H.-J."/>
        </authorList>
    </citation>
    <scope>NUCLEOTIDE SEQUENCE [LARGE SCALE GENOMIC DNA]</scope>
    <source>
        <strain evidence="2 5">EM150506</strain>
    </source>
</reference>
<dbReference type="KEGG" id="nsr:NS506_05880"/>
<keyword evidence="1" id="KW-0812">Transmembrane</keyword>
<dbReference type="Proteomes" id="UP000180166">
    <property type="component" value="Chromosome"/>
</dbReference>
<protein>
    <submittedName>
        <fullName evidence="3">Uncharacterized protein</fullName>
    </submittedName>
</protein>
<organism evidence="3 4">
    <name type="scientific">Nocardia seriolae</name>
    <dbReference type="NCBI Taxonomy" id="37332"/>
    <lineage>
        <taxon>Bacteria</taxon>
        <taxon>Bacillati</taxon>
        <taxon>Actinomycetota</taxon>
        <taxon>Actinomycetes</taxon>
        <taxon>Mycobacteriales</taxon>
        <taxon>Nocardiaceae</taxon>
        <taxon>Nocardia</taxon>
    </lineage>
</organism>
<proteinExistence type="predicted"/>
<feature type="transmembrane region" description="Helical" evidence="1">
    <location>
        <begin position="120"/>
        <end position="141"/>
    </location>
</feature>
<dbReference type="GeneID" id="93376382"/>
<dbReference type="OrthoDB" id="4570891at2"/>
<keyword evidence="1" id="KW-0472">Membrane</keyword>
<feature type="transmembrane region" description="Helical" evidence="1">
    <location>
        <begin position="69"/>
        <end position="88"/>
    </location>
</feature>
<gene>
    <name evidence="2" type="ORF">NS506_05880</name>
    <name evidence="3" type="ORF">NSK11_contig00049-0022</name>
</gene>
<keyword evidence="4" id="KW-1185">Reference proteome</keyword>
<evidence type="ECO:0000313" key="4">
    <source>
        <dbReference type="Proteomes" id="UP000037179"/>
    </source>
</evidence>
<evidence type="ECO:0000313" key="3">
    <source>
        <dbReference type="EMBL" id="GAP29104.1"/>
    </source>
</evidence>
<reference evidence="4" key="1">
    <citation type="submission" date="2015-07" db="EMBL/GenBank/DDBJ databases">
        <title>Nocardia seriolae U-1 whole genome shotgun sequence.</title>
        <authorList>
            <person name="Imajoh M."/>
            <person name="Fukumoto Y."/>
            <person name="Sukeda M."/>
            <person name="Yamane J."/>
            <person name="Yamasaki K."/>
            <person name="Shimizu M."/>
            <person name="Ohnishi K."/>
            <person name="Oshima S."/>
        </authorList>
    </citation>
    <scope>NUCLEOTIDE SEQUENCE [LARGE SCALE GENOMIC DNA]</scope>
    <source>
        <strain evidence="4">U-1</strain>
    </source>
</reference>
<sequence length="174" mass="18180">MDDHANAVNDQGLPHQGYEPYPAAPYGPPGHYPPTWPMPGGHGPYGYHPYGQLPPYPTTMPGPVRAAQIISWLFGGLGIGLSVLAGVLGKPELCGALVAGFLPAFFLALFAFGYTVNGNGLRIAAIIFASFGILWGLGGMASKQPPGFLGLAASIAIVVLLSQRSAGAWFNRPH</sequence>
<evidence type="ECO:0000313" key="5">
    <source>
        <dbReference type="Proteomes" id="UP000180166"/>
    </source>
</evidence>
<feature type="transmembrane region" description="Helical" evidence="1">
    <location>
        <begin position="148"/>
        <end position="170"/>
    </location>
</feature>
<keyword evidence="1" id="KW-1133">Transmembrane helix</keyword>
<dbReference type="EMBL" id="CP017839">
    <property type="protein sequence ID" value="APA99916.1"/>
    <property type="molecule type" value="Genomic_DNA"/>
</dbReference>
<evidence type="ECO:0000313" key="2">
    <source>
        <dbReference type="EMBL" id="APA99916.1"/>
    </source>
</evidence>
<reference evidence="3 4" key="2">
    <citation type="journal article" date="2016" name="Genome Announc.">
        <title>Draft Genome Sequence of Erythromycin- and Oxytetracycline-Sensitive Nocardia seriolae Strain U-1 (NBRC 110359).</title>
        <authorList>
            <person name="Imajoh M."/>
            <person name="Sukeda M."/>
            <person name="Shimizu M."/>
            <person name="Yamane J."/>
            <person name="Ohnishi K."/>
            <person name="Oshima S."/>
        </authorList>
    </citation>
    <scope>NUCLEOTIDE SEQUENCE [LARGE SCALE GENOMIC DNA]</scope>
    <source>
        <strain evidence="3 4">U-1</strain>
    </source>
</reference>
<evidence type="ECO:0000256" key="1">
    <source>
        <dbReference type="SAM" id="Phobius"/>
    </source>
</evidence>
<dbReference type="EMBL" id="BBYQ01000049">
    <property type="protein sequence ID" value="GAP29104.1"/>
    <property type="molecule type" value="Genomic_DNA"/>
</dbReference>
<accession>A0A0B8NER6</accession>